<proteinExistence type="predicted"/>
<comment type="caution">
    <text evidence="2">The sequence shown here is derived from an EMBL/GenBank/DDBJ whole genome shotgun (WGS) entry which is preliminary data.</text>
</comment>
<protein>
    <submittedName>
        <fullName evidence="2">Uncharacterized protein</fullName>
    </submittedName>
</protein>
<organism evidence="2 3">
    <name type="scientific">Riccia fluitans</name>
    <dbReference type="NCBI Taxonomy" id="41844"/>
    <lineage>
        <taxon>Eukaryota</taxon>
        <taxon>Viridiplantae</taxon>
        <taxon>Streptophyta</taxon>
        <taxon>Embryophyta</taxon>
        <taxon>Marchantiophyta</taxon>
        <taxon>Marchantiopsida</taxon>
        <taxon>Marchantiidae</taxon>
        <taxon>Marchantiales</taxon>
        <taxon>Ricciaceae</taxon>
        <taxon>Riccia</taxon>
    </lineage>
</organism>
<keyword evidence="1" id="KW-1133">Transmembrane helix</keyword>
<evidence type="ECO:0000313" key="2">
    <source>
        <dbReference type="EMBL" id="KAL2651759.1"/>
    </source>
</evidence>
<dbReference type="Proteomes" id="UP001605036">
    <property type="component" value="Unassembled WGS sequence"/>
</dbReference>
<accession>A0ABD1ZNF4</accession>
<feature type="transmembrane region" description="Helical" evidence="1">
    <location>
        <begin position="120"/>
        <end position="141"/>
    </location>
</feature>
<evidence type="ECO:0000313" key="3">
    <source>
        <dbReference type="Proteomes" id="UP001605036"/>
    </source>
</evidence>
<keyword evidence="1" id="KW-0812">Transmembrane</keyword>
<dbReference type="EMBL" id="JBHFFA010000001">
    <property type="protein sequence ID" value="KAL2651759.1"/>
    <property type="molecule type" value="Genomic_DNA"/>
</dbReference>
<sequence>MQLSSHLISGFRFSSLCPAAFFPVELFILERDQSSTRYSGSSRKAAVAGPKDEWQIVPVCTEGRDERVDSAVEGFRIRTESTLSTSREWASGRNIDEHWNEMCAGLSNIYFHSHCHLGVLPFWAVTIPILMSAVGCNARVVTGMFPKDKRRNFLRKES</sequence>
<keyword evidence="1" id="KW-0472">Membrane</keyword>
<keyword evidence="3" id="KW-1185">Reference proteome</keyword>
<name>A0ABD1ZNF4_9MARC</name>
<gene>
    <name evidence="2" type="ORF">R1flu_019887</name>
</gene>
<reference evidence="2 3" key="1">
    <citation type="submission" date="2024-09" db="EMBL/GenBank/DDBJ databases">
        <title>Chromosome-scale assembly of Riccia fluitans.</title>
        <authorList>
            <person name="Paukszto L."/>
            <person name="Sawicki J."/>
            <person name="Karawczyk K."/>
            <person name="Piernik-Szablinska J."/>
            <person name="Szczecinska M."/>
            <person name="Mazdziarz M."/>
        </authorList>
    </citation>
    <scope>NUCLEOTIDE SEQUENCE [LARGE SCALE GENOMIC DNA]</scope>
    <source>
        <strain evidence="2">Rf_01</strain>
        <tissue evidence="2">Aerial parts of the thallus</tissue>
    </source>
</reference>
<dbReference type="AlphaFoldDB" id="A0ABD1ZNF4"/>
<evidence type="ECO:0000256" key="1">
    <source>
        <dbReference type="SAM" id="Phobius"/>
    </source>
</evidence>